<dbReference type="AlphaFoldDB" id="A0A173RFB2"/>
<dbReference type="OrthoDB" id="9801453at2"/>
<dbReference type="RefSeq" id="WP_055213479.1">
    <property type="nucleotide sequence ID" value="NZ_CYXO01000002.1"/>
</dbReference>
<proteinExistence type="predicted"/>
<name>A0A173RFB2_9FIRM</name>
<protein>
    <submittedName>
        <fullName evidence="2">Helix-turn-helix domain</fullName>
    </submittedName>
</protein>
<organism evidence="2 3">
    <name type="scientific">Dorea longicatena</name>
    <dbReference type="NCBI Taxonomy" id="88431"/>
    <lineage>
        <taxon>Bacteria</taxon>
        <taxon>Bacillati</taxon>
        <taxon>Bacillota</taxon>
        <taxon>Clostridia</taxon>
        <taxon>Lachnospirales</taxon>
        <taxon>Lachnospiraceae</taxon>
        <taxon>Dorea</taxon>
    </lineage>
</organism>
<reference evidence="2 3" key="1">
    <citation type="submission" date="2015-09" db="EMBL/GenBank/DDBJ databases">
        <authorList>
            <consortium name="Pathogen Informatics"/>
        </authorList>
    </citation>
    <scope>NUCLEOTIDE SEQUENCE [LARGE SCALE GENOMIC DNA]</scope>
    <source>
        <strain evidence="2 3">2789STDY5834961</strain>
    </source>
</reference>
<dbReference type="Proteomes" id="UP000095597">
    <property type="component" value="Unassembled WGS sequence"/>
</dbReference>
<dbReference type="InterPro" id="IPR024760">
    <property type="entry name" value="HTH_dom_conjug_TS-like"/>
</dbReference>
<evidence type="ECO:0000313" key="3">
    <source>
        <dbReference type="Proteomes" id="UP000095597"/>
    </source>
</evidence>
<gene>
    <name evidence="2" type="ORF">ERS852573_00432</name>
</gene>
<accession>A0A173RFB2</accession>
<dbReference type="Pfam" id="PF12645">
    <property type="entry name" value="HTH_16"/>
    <property type="match status" value="1"/>
</dbReference>
<sequence>MSAKKKHEKLLDYLTIAKAADGDAIAMEAVLRHYRPYMRSLAKREPDEHGRAHVDEEMLHRLEAKLAAKVLLFRTE</sequence>
<evidence type="ECO:0000259" key="1">
    <source>
        <dbReference type="Pfam" id="PF12645"/>
    </source>
</evidence>
<feature type="domain" description="Helix-turn-helix conjugative transposon-like" evidence="1">
    <location>
        <begin position="15"/>
        <end position="74"/>
    </location>
</feature>
<dbReference type="EMBL" id="CYXO01000002">
    <property type="protein sequence ID" value="CUM76582.1"/>
    <property type="molecule type" value="Genomic_DNA"/>
</dbReference>
<evidence type="ECO:0000313" key="2">
    <source>
        <dbReference type="EMBL" id="CUM76582.1"/>
    </source>
</evidence>